<dbReference type="GO" id="GO:0006310">
    <property type="term" value="P:DNA recombination"/>
    <property type="evidence" value="ECO:0007669"/>
    <property type="project" value="UniProtKB-KW"/>
</dbReference>
<evidence type="ECO:0000256" key="1">
    <source>
        <dbReference type="ARBA" id="ARBA00004123"/>
    </source>
</evidence>
<feature type="compositionally biased region" description="Basic and acidic residues" evidence="18">
    <location>
        <begin position="37"/>
        <end position="67"/>
    </location>
</feature>
<keyword evidence="11" id="KW-0234">DNA repair</keyword>
<dbReference type="Pfam" id="PF04675">
    <property type="entry name" value="DNA_ligase_A_N"/>
    <property type="match status" value="1"/>
</dbReference>
<evidence type="ECO:0000256" key="12">
    <source>
        <dbReference type="ARBA" id="ARBA00023242"/>
    </source>
</evidence>
<evidence type="ECO:0000256" key="6">
    <source>
        <dbReference type="ARBA" id="ARBA00022705"/>
    </source>
</evidence>
<dbReference type="GO" id="GO:0051301">
    <property type="term" value="P:cell division"/>
    <property type="evidence" value="ECO:0007669"/>
    <property type="project" value="UniProtKB-KW"/>
</dbReference>
<dbReference type="AlphaFoldDB" id="A0A3N4L933"/>
<keyword evidence="10" id="KW-0233">DNA recombination</keyword>
<feature type="compositionally biased region" description="Basic and acidic residues" evidence="18">
    <location>
        <begin position="88"/>
        <end position="97"/>
    </location>
</feature>
<dbReference type="InterPro" id="IPR012340">
    <property type="entry name" value="NA-bd_OB-fold"/>
</dbReference>
<evidence type="ECO:0000256" key="7">
    <source>
        <dbReference type="ARBA" id="ARBA00022741"/>
    </source>
</evidence>
<feature type="compositionally biased region" description="Basic residues" evidence="18">
    <location>
        <begin position="68"/>
        <end position="79"/>
    </location>
</feature>
<dbReference type="GO" id="GO:0005739">
    <property type="term" value="C:mitochondrion"/>
    <property type="evidence" value="ECO:0007669"/>
    <property type="project" value="TreeGrafter"/>
</dbReference>
<evidence type="ECO:0000256" key="9">
    <source>
        <dbReference type="ARBA" id="ARBA00022840"/>
    </source>
</evidence>
<evidence type="ECO:0000256" key="4">
    <source>
        <dbReference type="ARBA" id="ARBA00022598"/>
    </source>
</evidence>
<dbReference type="GO" id="GO:0003910">
    <property type="term" value="F:DNA ligase (ATP) activity"/>
    <property type="evidence" value="ECO:0007669"/>
    <property type="project" value="UniProtKB-EC"/>
</dbReference>
<keyword evidence="12" id="KW-0539">Nucleus</keyword>
<dbReference type="EMBL" id="ML121589">
    <property type="protein sequence ID" value="RPB19410.1"/>
    <property type="molecule type" value="Genomic_DNA"/>
</dbReference>
<feature type="compositionally biased region" description="Basic and acidic residues" evidence="18">
    <location>
        <begin position="1"/>
        <end position="20"/>
    </location>
</feature>
<dbReference type="PROSITE" id="PS50160">
    <property type="entry name" value="DNA_LIGASE_A3"/>
    <property type="match status" value="1"/>
</dbReference>
<evidence type="ECO:0000313" key="20">
    <source>
        <dbReference type="EMBL" id="RPB19410.1"/>
    </source>
</evidence>
<dbReference type="InterPro" id="IPR036599">
    <property type="entry name" value="DNA_ligase_N_sf"/>
</dbReference>
<dbReference type="GO" id="GO:1903461">
    <property type="term" value="P:Okazaki fragment processing involved in mitotic DNA replication"/>
    <property type="evidence" value="ECO:0007669"/>
    <property type="project" value="TreeGrafter"/>
</dbReference>
<dbReference type="FunFam" id="3.30.470.30:FF:000016">
    <property type="entry name" value="DNA ligase"/>
    <property type="match status" value="1"/>
</dbReference>
<dbReference type="CDD" id="cd07969">
    <property type="entry name" value="OBF_DNA_ligase_I"/>
    <property type="match status" value="1"/>
</dbReference>
<dbReference type="Proteomes" id="UP000267821">
    <property type="component" value="Unassembled WGS sequence"/>
</dbReference>
<dbReference type="PROSITE" id="PS00333">
    <property type="entry name" value="DNA_LIGASE_A2"/>
    <property type="match status" value="1"/>
</dbReference>
<evidence type="ECO:0000256" key="15">
    <source>
        <dbReference type="ARBA" id="ARBA00041131"/>
    </source>
</evidence>
<dbReference type="InterPro" id="IPR012310">
    <property type="entry name" value="DNA_ligase_ATP-dep_cent"/>
</dbReference>
<evidence type="ECO:0000256" key="14">
    <source>
        <dbReference type="ARBA" id="ARBA00034003"/>
    </source>
</evidence>
<evidence type="ECO:0000256" key="13">
    <source>
        <dbReference type="ARBA" id="ARBA00023306"/>
    </source>
</evidence>
<feature type="domain" description="ATP-dependent DNA ligase family profile" evidence="19">
    <location>
        <begin position="519"/>
        <end position="656"/>
    </location>
</feature>
<dbReference type="GO" id="GO:0005524">
    <property type="term" value="F:ATP binding"/>
    <property type="evidence" value="ECO:0007669"/>
    <property type="project" value="UniProtKB-KW"/>
</dbReference>
<evidence type="ECO:0000256" key="5">
    <source>
        <dbReference type="ARBA" id="ARBA00022618"/>
    </source>
</evidence>
<comment type="similarity">
    <text evidence="2 17">Belongs to the ATP-dependent DNA ligase family.</text>
</comment>
<dbReference type="Gene3D" id="3.30.470.30">
    <property type="entry name" value="DNA ligase/mRNA capping enzyme"/>
    <property type="match status" value="1"/>
</dbReference>
<dbReference type="Pfam" id="PF01068">
    <property type="entry name" value="DNA_ligase_A_M"/>
    <property type="match status" value="2"/>
</dbReference>
<dbReference type="InterPro" id="IPR050191">
    <property type="entry name" value="ATP-dep_DNA_ligase"/>
</dbReference>
<name>A0A3N4L933_9PEZI</name>
<protein>
    <recommendedName>
        <fullName evidence="15">DNA ligase 1</fullName>
        <ecNumber evidence="3">6.5.1.1</ecNumber>
    </recommendedName>
    <alternativeName>
        <fullName evidence="16">DNA ligase I</fullName>
    </alternativeName>
</protein>
<dbReference type="InterPro" id="IPR012308">
    <property type="entry name" value="DNA_ligase_ATP-dep_N"/>
</dbReference>
<evidence type="ECO:0000313" key="21">
    <source>
        <dbReference type="Proteomes" id="UP000267821"/>
    </source>
</evidence>
<keyword evidence="9" id="KW-0067">ATP-binding</keyword>
<dbReference type="Gene3D" id="2.40.50.140">
    <property type="entry name" value="Nucleic acid-binding proteins"/>
    <property type="match status" value="1"/>
</dbReference>
<comment type="catalytic activity">
    <reaction evidence="14">
        <text>ATP + (deoxyribonucleotide)n-3'-hydroxyl + 5'-phospho-(deoxyribonucleotide)m = (deoxyribonucleotide)n+m + AMP + diphosphate.</text>
        <dbReference type="EC" id="6.5.1.1"/>
    </reaction>
</comment>
<dbReference type="Gene3D" id="1.10.3260.10">
    <property type="entry name" value="DNA ligase, ATP-dependent, N-terminal domain"/>
    <property type="match status" value="1"/>
</dbReference>
<feature type="region of interest" description="Disordered" evidence="18">
    <location>
        <begin position="757"/>
        <end position="790"/>
    </location>
</feature>
<dbReference type="CDD" id="cd07900">
    <property type="entry name" value="Adenylation_DNA_ligase_I_Euk"/>
    <property type="match status" value="1"/>
</dbReference>
<dbReference type="EC" id="6.5.1.1" evidence="3"/>
<evidence type="ECO:0000256" key="17">
    <source>
        <dbReference type="RuleBase" id="RU004196"/>
    </source>
</evidence>
<evidence type="ECO:0000256" key="16">
    <source>
        <dbReference type="ARBA" id="ARBA00041666"/>
    </source>
</evidence>
<comment type="subcellular location">
    <subcellularLocation>
        <location evidence="1">Nucleus</location>
    </subcellularLocation>
</comment>
<feature type="region of interest" description="Disordered" evidence="18">
    <location>
        <begin position="1"/>
        <end position="121"/>
    </location>
</feature>
<keyword evidence="8" id="KW-0227">DNA damage</keyword>
<dbReference type="SUPFAM" id="SSF56091">
    <property type="entry name" value="DNA ligase/mRNA capping enzyme, catalytic domain"/>
    <property type="match status" value="1"/>
</dbReference>
<dbReference type="GO" id="GO:0006281">
    <property type="term" value="P:DNA repair"/>
    <property type="evidence" value="ECO:0007669"/>
    <property type="project" value="UniProtKB-KW"/>
</dbReference>
<dbReference type="PANTHER" id="PTHR45674:SF4">
    <property type="entry name" value="DNA LIGASE 1"/>
    <property type="match status" value="1"/>
</dbReference>
<dbReference type="OrthoDB" id="206088at2759"/>
<evidence type="ECO:0000256" key="11">
    <source>
        <dbReference type="ARBA" id="ARBA00023204"/>
    </source>
</evidence>
<keyword evidence="7" id="KW-0547">Nucleotide-binding</keyword>
<keyword evidence="4 20" id="KW-0436">Ligase</keyword>
<keyword evidence="5" id="KW-0132">Cell division</keyword>
<dbReference type="GO" id="GO:0003677">
    <property type="term" value="F:DNA binding"/>
    <property type="evidence" value="ECO:0007669"/>
    <property type="project" value="InterPro"/>
</dbReference>
<dbReference type="STRING" id="1051890.A0A3N4L933"/>
<dbReference type="FunFam" id="1.10.3260.10:FF:000001">
    <property type="entry name" value="DNA ligase"/>
    <property type="match status" value="1"/>
</dbReference>
<dbReference type="InterPro" id="IPR012309">
    <property type="entry name" value="DNA_ligase_ATP-dep_C"/>
</dbReference>
<evidence type="ECO:0000256" key="2">
    <source>
        <dbReference type="ARBA" id="ARBA00007572"/>
    </source>
</evidence>
<proteinExistence type="inferred from homology"/>
<evidence type="ECO:0000256" key="3">
    <source>
        <dbReference type="ARBA" id="ARBA00012727"/>
    </source>
</evidence>
<keyword evidence="21" id="KW-1185">Reference proteome</keyword>
<dbReference type="InterPro" id="IPR016059">
    <property type="entry name" value="DNA_ligase_ATP-dep_CS"/>
</dbReference>
<sequence length="790" mass="88437">MASIEEEAKSEPESESEALKPAKRRRRPPKAAEVAEDMQKVKISEKETKNTKAKKKENENPDLEEKPKKSKSSPKKSPKKVSPVVKAEPIEEKKNDDEAPVSDSESPSSSEESSLKKPAITAAARKQVQAKLVSGGHSYPDWPTGSPVPYAALCKSFSLIENTTKRLEKLQHTSLLLRQVLRLTPNELLLVVHLMCNKLAADFEGIELGIGESLLIKAIAESCGRAIDKIKSDHNQIGDLGVVAQQSRSNQSTLMFHKPKQLTVARVHDTFLKIAITSGGGAQNGKVSLIKQLLASAAKEGDEAKYIVRALEGKMRLGLAERTIEVALSQAVVTWEQEKSDKKPSLAQLQEAEEILKGVYSELPSFEVIIPALIEHGIYNLRQYCRMQPGVPLKPMLAKPTKAITEVLDKFENKTFTCEYKYDGERSQIHFVSKTSKIDYPKTAVDTNKIDKGVAKIFSRNSEDLSKKYPDILGVLDSWIKPGVESFILDCETVGWDKEEKKVLPFQQLMTRKKKDVIVEDVKVKVCVFAFDLLFLNGKPLVKETLQERRRLMYESFNEIEGQFSFAKAMDGNELEQIQSFLDESIKDSCEGLMVKMLLGSESSYEPSVRSINWLKIKKDYLAGVGDSLDLVVVGAYFGRGKRTSVYGAFLLACYNSSKQTYETICNIGTGFSEQVLEEHYKALSEHVIDRPKPYYSHSTGNTHAPDVWFEPKMVWEVKTADMTLSPKYRAAEGLVDSNKGISLRFPRFLRIRDDKGPEQATNARQVAEMYRKQESVGGGKKGVDDDFEY</sequence>
<feature type="compositionally biased region" description="Low complexity" evidence="18">
    <location>
        <begin position="102"/>
        <end position="112"/>
    </location>
</feature>
<evidence type="ECO:0000256" key="10">
    <source>
        <dbReference type="ARBA" id="ARBA00023172"/>
    </source>
</evidence>
<dbReference type="InterPro" id="IPR000977">
    <property type="entry name" value="DNA_ligase_ATP-dep"/>
</dbReference>
<gene>
    <name evidence="20" type="ORF">L211DRAFT_794200</name>
</gene>
<dbReference type="GO" id="GO:0005634">
    <property type="term" value="C:nucleus"/>
    <property type="evidence" value="ECO:0007669"/>
    <property type="project" value="UniProtKB-SubCell"/>
</dbReference>
<keyword evidence="6" id="KW-0235">DNA replication</keyword>
<dbReference type="SUPFAM" id="SSF117018">
    <property type="entry name" value="ATP-dependent DNA ligase DNA-binding domain"/>
    <property type="match status" value="1"/>
</dbReference>
<dbReference type="NCBIfam" id="TIGR00574">
    <property type="entry name" value="dnl1"/>
    <property type="match status" value="1"/>
</dbReference>
<dbReference type="SUPFAM" id="SSF50249">
    <property type="entry name" value="Nucleic acid-binding proteins"/>
    <property type="match status" value="1"/>
</dbReference>
<dbReference type="InParanoid" id="A0A3N4L933"/>
<dbReference type="Pfam" id="PF04679">
    <property type="entry name" value="DNA_ligase_A_C"/>
    <property type="match status" value="1"/>
</dbReference>
<dbReference type="PANTHER" id="PTHR45674">
    <property type="entry name" value="DNA LIGASE 1/3 FAMILY MEMBER"/>
    <property type="match status" value="1"/>
</dbReference>
<evidence type="ECO:0000256" key="8">
    <source>
        <dbReference type="ARBA" id="ARBA00022763"/>
    </source>
</evidence>
<keyword evidence="13" id="KW-0131">Cell cycle</keyword>
<dbReference type="GO" id="GO:0071897">
    <property type="term" value="P:DNA biosynthetic process"/>
    <property type="evidence" value="ECO:0007669"/>
    <property type="project" value="InterPro"/>
</dbReference>
<reference evidence="20 21" key="1">
    <citation type="journal article" date="2018" name="Nat. Ecol. Evol.">
        <title>Pezizomycetes genomes reveal the molecular basis of ectomycorrhizal truffle lifestyle.</title>
        <authorList>
            <person name="Murat C."/>
            <person name="Payen T."/>
            <person name="Noel B."/>
            <person name="Kuo A."/>
            <person name="Morin E."/>
            <person name="Chen J."/>
            <person name="Kohler A."/>
            <person name="Krizsan K."/>
            <person name="Balestrini R."/>
            <person name="Da Silva C."/>
            <person name="Montanini B."/>
            <person name="Hainaut M."/>
            <person name="Levati E."/>
            <person name="Barry K.W."/>
            <person name="Belfiori B."/>
            <person name="Cichocki N."/>
            <person name="Clum A."/>
            <person name="Dockter R.B."/>
            <person name="Fauchery L."/>
            <person name="Guy J."/>
            <person name="Iotti M."/>
            <person name="Le Tacon F."/>
            <person name="Lindquist E.A."/>
            <person name="Lipzen A."/>
            <person name="Malagnac F."/>
            <person name="Mello A."/>
            <person name="Molinier V."/>
            <person name="Miyauchi S."/>
            <person name="Poulain J."/>
            <person name="Riccioni C."/>
            <person name="Rubini A."/>
            <person name="Sitrit Y."/>
            <person name="Splivallo R."/>
            <person name="Traeger S."/>
            <person name="Wang M."/>
            <person name="Zifcakova L."/>
            <person name="Wipf D."/>
            <person name="Zambonelli A."/>
            <person name="Paolocci F."/>
            <person name="Nowrousian M."/>
            <person name="Ottonello S."/>
            <person name="Baldrian P."/>
            <person name="Spatafora J.W."/>
            <person name="Henrissat B."/>
            <person name="Nagy L.G."/>
            <person name="Aury J.M."/>
            <person name="Wincker P."/>
            <person name="Grigoriev I.V."/>
            <person name="Bonfante P."/>
            <person name="Martin F.M."/>
        </authorList>
    </citation>
    <scope>NUCLEOTIDE SEQUENCE [LARGE SCALE GENOMIC DNA]</scope>
    <source>
        <strain evidence="20 21">ATCC MYA-4762</strain>
    </source>
</reference>
<accession>A0A3N4L933</accession>
<organism evidence="20 21">
    <name type="scientific">Terfezia boudieri ATCC MYA-4762</name>
    <dbReference type="NCBI Taxonomy" id="1051890"/>
    <lineage>
        <taxon>Eukaryota</taxon>
        <taxon>Fungi</taxon>
        <taxon>Dikarya</taxon>
        <taxon>Ascomycota</taxon>
        <taxon>Pezizomycotina</taxon>
        <taxon>Pezizomycetes</taxon>
        <taxon>Pezizales</taxon>
        <taxon>Pezizaceae</taxon>
        <taxon>Terfezia</taxon>
    </lineage>
</organism>
<evidence type="ECO:0000256" key="18">
    <source>
        <dbReference type="SAM" id="MobiDB-lite"/>
    </source>
</evidence>
<dbReference type="FunCoup" id="A0A3N4L933">
    <property type="interactions" value="670"/>
</dbReference>
<dbReference type="FunFam" id="2.40.50.140:FF:000062">
    <property type="entry name" value="DNA ligase"/>
    <property type="match status" value="1"/>
</dbReference>
<evidence type="ECO:0000259" key="19">
    <source>
        <dbReference type="PROSITE" id="PS50160"/>
    </source>
</evidence>